<dbReference type="EMBL" id="KP975075">
    <property type="protein sequence ID" value="AKJ19070.1"/>
    <property type="molecule type" value="Genomic_DNA"/>
</dbReference>
<keyword evidence="1" id="KW-0812">Transmembrane</keyword>
<sequence>MAPSAENGTRYGARARQPCDRPPAFLSLLISLFPVFTFFPQWRHRRKGIFRWLQA</sequence>
<dbReference type="AlphaFoldDB" id="A0A0G3B478"/>
<keyword evidence="2" id="KW-0614">Plasmid</keyword>
<reference evidence="2" key="1">
    <citation type="submission" date="2015-03" db="EMBL/GenBank/DDBJ databases">
        <title>Allelic Variants of blaVIM Reside on Diverse Mobile Genetic Elements in Gram-negative Clinical Isolates from the USA.</title>
        <authorList>
            <person name="McGann P."/>
            <person name="Snesrud E."/>
            <person name="Ong A.C."/>
            <person name="Clifford R."/>
            <person name="Kwak Y.I."/>
            <person name="Steele E.D."/>
            <person name="Rabinowitz R."/>
            <person name="Waterman P.E."/>
            <person name="Lesho E."/>
        </authorList>
    </citation>
    <scope>NUCLEOTIDE SEQUENCE</scope>
    <source>
        <strain evidence="2">MRSN12115</strain>
        <plasmid evidence="2">pMRVIM1012</plasmid>
    </source>
</reference>
<organism evidence="2">
    <name type="scientific">Citrobacter freundii</name>
    <dbReference type="NCBI Taxonomy" id="546"/>
    <lineage>
        <taxon>Bacteria</taxon>
        <taxon>Pseudomonadati</taxon>
        <taxon>Pseudomonadota</taxon>
        <taxon>Gammaproteobacteria</taxon>
        <taxon>Enterobacterales</taxon>
        <taxon>Enterobacteriaceae</taxon>
        <taxon>Citrobacter</taxon>
        <taxon>Citrobacter freundii complex</taxon>
    </lineage>
</organism>
<keyword evidence="1" id="KW-1133">Transmembrane helix</keyword>
<evidence type="ECO:0000313" key="2">
    <source>
        <dbReference type="EMBL" id="AKJ19070.1"/>
    </source>
</evidence>
<protein>
    <submittedName>
        <fullName evidence="2">Uncharacterized protein</fullName>
    </submittedName>
</protein>
<keyword evidence="1" id="KW-0472">Membrane</keyword>
<feature type="transmembrane region" description="Helical" evidence="1">
    <location>
        <begin position="24"/>
        <end position="42"/>
    </location>
</feature>
<accession>A0A0G3B478</accession>
<proteinExistence type="predicted"/>
<geneLocation type="plasmid" evidence="2">
    <name>pMRVIM1012</name>
</geneLocation>
<name>A0A0G3B478_CITFR</name>
<evidence type="ECO:0000256" key="1">
    <source>
        <dbReference type="SAM" id="Phobius"/>
    </source>
</evidence>